<feature type="signal peptide" evidence="1">
    <location>
        <begin position="1"/>
        <end position="19"/>
    </location>
</feature>
<comment type="caution">
    <text evidence="2">The sequence shown here is derived from an EMBL/GenBank/DDBJ whole genome shotgun (WGS) entry which is preliminary data.</text>
</comment>
<sequence>MIRTIFAGLLFIFSAVTFAAACGKALPIHHPNFCSSFKTTATCHCTAKGLPPYVCQNMKLLYGQMVAVYGSLESACAAQRETTPDDCIANWKCYKTGTATQKVDDIYVNCAAVCERF</sequence>
<proteinExistence type="predicted"/>
<name>A0A0W0ZA67_9GAMM</name>
<evidence type="ECO:0000313" key="3">
    <source>
        <dbReference type="Proteomes" id="UP000054703"/>
    </source>
</evidence>
<dbReference type="PROSITE" id="PS51257">
    <property type="entry name" value="PROKAR_LIPOPROTEIN"/>
    <property type="match status" value="1"/>
</dbReference>
<organism evidence="2 3">
    <name type="scientific">Legionella santicrucis</name>
    <dbReference type="NCBI Taxonomy" id="45074"/>
    <lineage>
        <taxon>Bacteria</taxon>
        <taxon>Pseudomonadati</taxon>
        <taxon>Pseudomonadota</taxon>
        <taxon>Gammaproteobacteria</taxon>
        <taxon>Legionellales</taxon>
        <taxon>Legionellaceae</taxon>
        <taxon>Legionella</taxon>
    </lineage>
</organism>
<dbReference type="PATRIC" id="fig|45074.5.peg.701"/>
<keyword evidence="3" id="KW-1185">Reference proteome</keyword>
<reference evidence="2 3" key="1">
    <citation type="submission" date="2015-11" db="EMBL/GenBank/DDBJ databases">
        <title>Genomic analysis of 38 Legionella species identifies large and diverse effector repertoires.</title>
        <authorList>
            <person name="Burstein D."/>
            <person name="Amaro F."/>
            <person name="Zusman T."/>
            <person name="Lifshitz Z."/>
            <person name="Cohen O."/>
            <person name="Gilbert J.A."/>
            <person name="Pupko T."/>
            <person name="Shuman H.A."/>
            <person name="Segal G."/>
        </authorList>
    </citation>
    <scope>NUCLEOTIDE SEQUENCE [LARGE SCALE GENOMIC DNA]</scope>
    <source>
        <strain evidence="2 3">SC-63-C7</strain>
    </source>
</reference>
<dbReference type="RefSeq" id="WP_058513130.1">
    <property type="nucleotide sequence ID" value="NZ_CAAAIH010000020.1"/>
</dbReference>
<dbReference type="EMBL" id="LNYU01000012">
    <property type="protein sequence ID" value="KTD66013.1"/>
    <property type="molecule type" value="Genomic_DNA"/>
</dbReference>
<evidence type="ECO:0000256" key="1">
    <source>
        <dbReference type="SAM" id="SignalP"/>
    </source>
</evidence>
<evidence type="ECO:0000313" key="2">
    <source>
        <dbReference type="EMBL" id="KTD66013.1"/>
    </source>
</evidence>
<protein>
    <submittedName>
        <fullName evidence="2">Uncharacterized protein</fullName>
    </submittedName>
</protein>
<dbReference type="Proteomes" id="UP000054703">
    <property type="component" value="Unassembled WGS sequence"/>
</dbReference>
<dbReference type="AlphaFoldDB" id="A0A0W0ZA67"/>
<dbReference type="OrthoDB" id="5639182at2"/>
<keyword evidence="1" id="KW-0732">Signal</keyword>
<accession>A0A0W0ZA67</accession>
<dbReference type="STRING" id="45074.Lsan_0668"/>
<gene>
    <name evidence="2" type="ORF">Lsan_0668</name>
</gene>
<feature type="chain" id="PRO_5006918453" evidence="1">
    <location>
        <begin position="20"/>
        <end position="117"/>
    </location>
</feature>